<organism evidence="1">
    <name type="scientific">Myoviridae sp. ctwwN25</name>
    <dbReference type="NCBI Taxonomy" id="2825209"/>
    <lineage>
        <taxon>Viruses</taxon>
        <taxon>Duplodnaviria</taxon>
        <taxon>Heunggongvirae</taxon>
        <taxon>Uroviricota</taxon>
        <taxon>Caudoviricetes</taxon>
    </lineage>
</organism>
<reference evidence="1" key="1">
    <citation type="journal article" date="2021" name="Proc. Natl. Acad. Sci. U.S.A.">
        <title>A Catalog of Tens of Thousands of Viruses from Human Metagenomes Reveals Hidden Associations with Chronic Diseases.</title>
        <authorList>
            <person name="Tisza M.J."/>
            <person name="Buck C.B."/>
        </authorList>
    </citation>
    <scope>NUCLEOTIDE SEQUENCE</scope>
    <source>
        <strain evidence="1">CtwwN25</strain>
    </source>
</reference>
<sequence>MKELEVIIKENMIPTDEWRLGSAEFGNKTMEEYVQDFLNSRPNPFNQLITVYAIRVSKNKAKKVICIPDVMHNNVTMLDAKMEHLNDGTIMKLQFSGYCRGCKVNFFVEE</sequence>
<dbReference type="EMBL" id="BK015472">
    <property type="protein sequence ID" value="DAE08559.1"/>
    <property type="molecule type" value="Genomic_DNA"/>
</dbReference>
<protein>
    <submittedName>
        <fullName evidence="1">Uncharacterized protein</fullName>
    </submittedName>
</protein>
<name>A0A8S5PN21_9CAUD</name>
<proteinExistence type="predicted"/>
<accession>A0A8S5PN21</accession>
<evidence type="ECO:0000313" key="1">
    <source>
        <dbReference type="EMBL" id="DAE08559.1"/>
    </source>
</evidence>